<evidence type="ECO:0000313" key="4">
    <source>
        <dbReference type="Proteomes" id="UP000028545"/>
    </source>
</evidence>
<dbReference type="GO" id="GO:0008168">
    <property type="term" value="F:methyltransferase activity"/>
    <property type="evidence" value="ECO:0007669"/>
    <property type="project" value="TreeGrafter"/>
</dbReference>
<feature type="compositionally biased region" description="Polar residues" evidence="2">
    <location>
        <begin position="342"/>
        <end position="356"/>
    </location>
</feature>
<keyword evidence="4" id="KW-1185">Reference proteome</keyword>
<name>A0A084FWT7_PSEDA</name>
<dbReference type="Proteomes" id="UP000028545">
    <property type="component" value="Unassembled WGS sequence"/>
</dbReference>
<dbReference type="HOGENOM" id="CLU_010595_7_1_1"/>
<evidence type="ECO:0000313" key="3">
    <source>
        <dbReference type="EMBL" id="KEZ39549.1"/>
    </source>
</evidence>
<dbReference type="RefSeq" id="XP_016639348.1">
    <property type="nucleotide sequence ID" value="XM_016790838.1"/>
</dbReference>
<evidence type="ECO:0000256" key="2">
    <source>
        <dbReference type="SAM" id="MobiDB-lite"/>
    </source>
</evidence>
<protein>
    <recommendedName>
        <fullName evidence="5">Methyltransferase domain-containing protein</fullName>
    </recommendedName>
</protein>
<dbReference type="InterPro" id="IPR029063">
    <property type="entry name" value="SAM-dependent_MTases_sf"/>
</dbReference>
<dbReference type="Gene3D" id="3.40.50.150">
    <property type="entry name" value="Vaccinia Virus protein VP39"/>
    <property type="match status" value="1"/>
</dbReference>
<comment type="caution">
    <text evidence="3">The sequence shown here is derived from an EMBL/GenBank/DDBJ whole genome shotgun (WGS) entry which is preliminary data.</text>
</comment>
<dbReference type="OMA" id="WAMEIAE"/>
<reference evidence="3 4" key="1">
    <citation type="journal article" date="2014" name="Genome Announc.">
        <title>Draft genome sequence of the pathogenic fungus Scedosporium apiospermum.</title>
        <authorList>
            <person name="Vandeputte P."/>
            <person name="Ghamrawi S."/>
            <person name="Rechenmann M."/>
            <person name="Iltis A."/>
            <person name="Giraud S."/>
            <person name="Fleury M."/>
            <person name="Thornton C."/>
            <person name="Delhaes L."/>
            <person name="Meyer W."/>
            <person name="Papon N."/>
            <person name="Bouchara J.P."/>
        </authorList>
    </citation>
    <scope>NUCLEOTIDE SEQUENCE [LARGE SCALE GENOMIC DNA]</scope>
    <source>
        <strain evidence="3 4">IHEM 14462</strain>
    </source>
</reference>
<dbReference type="PANTHER" id="PTHR43591">
    <property type="entry name" value="METHYLTRANSFERASE"/>
    <property type="match status" value="1"/>
</dbReference>
<gene>
    <name evidence="3" type="ORF">SAPIO_CDS9443</name>
</gene>
<comment type="similarity">
    <text evidence="1">Belongs to the methyltransferase superfamily. LaeA methyltransferase family.</text>
</comment>
<dbReference type="Pfam" id="PF13489">
    <property type="entry name" value="Methyltransf_23"/>
    <property type="match status" value="1"/>
</dbReference>
<dbReference type="OrthoDB" id="2013972at2759"/>
<feature type="compositionally biased region" description="Acidic residues" evidence="2">
    <location>
        <begin position="1"/>
        <end position="10"/>
    </location>
</feature>
<dbReference type="EMBL" id="JOWA01000143">
    <property type="protein sequence ID" value="KEZ39549.1"/>
    <property type="molecule type" value="Genomic_DNA"/>
</dbReference>
<sequence length="356" mass="40467">MSETPEDFIQADESNPYDSEDELQGADVGTVQSSLTSISESLMKGVVGEGQRTYAAYGKEEYGFPMDDKELDRIDLCHVKYSALLDKHLFFAPIEDPQRILDLGCGTGIWCIDMAEEYPGAQILGVDIAPTQPEWVPPNCQFELDDIEQEWTWKKNAADFIFCRDPIFSIRDFPKLIDQCYKHLKPGGWVEFQCVTGVLKCDDGSIPKDSHLQVMANNVQIASEKFGTPIDDPSRWRGWFEARGLENVVEKVFKMPCSPWPRDERLKLVGAWEQYNLLNNLEGMTMRLFQKTMGWTEEEILVFSALLRKDLKNLSFHGYWPYYVVYGRKPLDAEEAADAQELGTSPTTAQPVGETT</sequence>
<dbReference type="PANTHER" id="PTHR43591:SF31">
    <property type="entry name" value="LAEA-LIKE, PUTATIVE (AFU_ORTHOLOGUE AFUA_8G01930)-RELATED"/>
    <property type="match status" value="1"/>
</dbReference>
<organism evidence="3 4">
    <name type="scientific">Pseudallescheria apiosperma</name>
    <name type="common">Scedosporium apiospermum</name>
    <dbReference type="NCBI Taxonomy" id="563466"/>
    <lineage>
        <taxon>Eukaryota</taxon>
        <taxon>Fungi</taxon>
        <taxon>Dikarya</taxon>
        <taxon>Ascomycota</taxon>
        <taxon>Pezizomycotina</taxon>
        <taxon>Sordariomycetes</taxon>
        <taxon>Hypocreomycetidae</taxon>
        <taxon>Microascales</taxon>
        <taxon>Microascaceae</taxon>
        <taxon>Scedosporium</taxon>
    </lineage>
</organism>
<dbReference type="GeneID" id="27728515"/>
<accession>A0A084FWT7</accession>
<dbReference type="AlphaFoldDB" id="A0A084FWT7"/>
<dbReference type="VEuPathDB" id="FungiDB:SAPIO_CDS9443"/>
<evidence type="ECO:0008006" key="5">
    <source>
        <dbReference type="Google" id="ProtNLM"/>
    </source>
</evidence>
<feature type="region of interest" description="Disordered" evidence="2">
    <location>
        <begin position="1"/>
        <end position="23"/>
    </location>
</feature>
<dbReference type="CDD" id="cd02440">
    <property type="entry name" value="AdoMet_MTases"/>
    <property type="match status" value="1"/>
</dbReference>
<proteinExistence type="inferred from homology"/>
<dbReference type="KEGG" id="sapo:SAPIO_CDS9443"/>
<dbReference type="SUPFAM" id="SSF53335">
    <property type="entry name" value="S-adenosyl-L-methionine-dependent methyltransferases"/>
    <property type="match status" value="1"/>
</dbReference>
<evidence type="ECO:0000256" key="1">
    <source>
        <dbReference type="ARBA" id="ARBA00038158"/>
    </source>
</evidence>
<feature type="region of interest" description="Disordered" evidence="2">
    <location>
        <begin position="336"/>
        <end position="356"/>
    </location>
</feature>